<name>A9FVB4_SORC5</name>
<dbReference type="Proteomes" id="UP000002139">
    <property type="component" value="Chromosome"/>
</dbReference>
<dbReference type="EMBL" id="AM746676">
    <property type="protein sequence ID" value="CAN92257.1"/>
    <property type="molecule type" value="Genomic_DNA"/>
</dbReference>
<dbReference type="STRING" id="448385.sce2098"/>
<keyword evidence="2" id="KW-1185">Reference proteome</keyword>
<sequence>MTAGAVFSCCDERRRAAVEAHGKLNGIDFLEVIDRAAANVADRQRELHVRFIKAPDAALEQAVGNGDLEVRIDGGVRITQIGVASAEIKAVGGEKVLVVRVTEPGDYSTYTLRLCDRDGDPYVKDFDPLLSAIDFSFKVECPSDFDCAPPRVSREARREAPAIDYLAKDYASFRRLMLDRLSLLLPGWREQNPADIGVTLVELLAYVGDHLSYQQDAVATEAYLGTARRRVSVRRHARLVDYAMHDGCNARVWIQIRLTSDAFNIKLPLGTRVYTDVAGISPRVAPDGVDPRKLGRDEQRLLEAGAACFETAEEVVLFDKHKELPFYTWGQRACCLPRGATEATLAGWQPDLKEGMVLMFEEVVGPRTGQPADADPAHRHAVRLTRVEKGSDPLGGRFLDSPSDAALDVTIIAWDVADALPFPLCISAQLDGGEYLDKVSVARGNIVLADHGVTLFDEPLDPVPFPDLRLAPPAASGCDRCEPCEPWVPPARYRPYLAAGPITQAATITLVEGNERRVTGFDPKAPAAAAMTWTMDQVRPAVFLRIGDAWDWYPQRDLLSSDAFARDFVVEVDDDGRAALRFGDDRNGARPAPGTTPVARYRVGNGAVGNVGAEALAHVATSDDRIEGARNPLPAKGGVDPESVERVRQVAPSAFRVSKRAVTPEDYAAFAEQHPEVQRAVATLRWTGSWRTVFITVDRLGGRAIEADFEAKLRAFLEPYRMAGQDIEIDGPTFVPLELDLHVCVSPDHYRSDVKAALLEVFSSGELPSGGRGFFHPDNFTFAQPVYVSRIYAAAQSVPGVRAVRIDKLQRLGVADRTALDRGELSLRRLEIAQLANDPSFPERGVLRLGMEGGR</sequence>
<dbReference type="OrthoDB" id="9796131at2"/>
<dbReference type="InterPro" id="IPR011749">
    <property type="entry name" value="CHP02243"/>
</dbReference>
<dbReference type="KEGG" id="scl:sce2098"/>
<evidence type="ECO:0000313" key="1">
    <source>
        <dbReference type="EMBL" id="CAN92257.1"/>
    </source>
</evidence>
<accession>A9FVB4</accession>
<proteinExistence type="predicted"/>
<protein>
    <submittedName>
        <fullName evidence="1">Uncharacterized protein</fullName>
    </submittedName>
</protein>
<dbReference type="RefSeq" id="WP_012234733.1">
    <property type="nucleotide sequence ID" value="NC_010162.1"/>
</dbReference>
<dbReference type="NCBIfam" id="TIGR02243">
    <property type="entry name" value="putative baseplate assembly protein"/>
    <property type="match status" value="1"/>
</dbReference>
<dbReference type="eggNOG" id="COG3299">
    <property type="taxonomic scope" value="Bacteria"/>
</dbReference>
<dbReference type="HOGENOM" id="CLU_008328_0_0_7"/>
<dbReference type="AlphaFoldDB" id="A9FVB4"/>
<evidence type="ECO:0000313" key="2">
    <source>
        <dbReference type="Proteomes" id="UP000002139"/>
    </source>
</evidence>
<reference evidence="1 2" key="1">
    <citation type="journal article" date="2007" name="Nat. Biotechnol.">
        <title>Complete genome sequence of the myxobacterium Sorangium cellulosum.</title>
        <authorList>
            <person name="Schneiker S."/>
            <person name="Perlova O."/>
            <person name="Kaiser O."/>
            <person name="Gerth K."/>
            <person name="Alici A."/>
            <person name="Altmeyer M.O."/>
            <person name="Bartels D."/>
            <person name="Bekel T."/>
            <person name="Beyer S."/>
            <person name="Bode E."/>
            <person name="Bode H.B."/>
            <person name="Bolten C.J."/>
            <person name="Choudhuri J.V."/>
            <person name="Doss S."/>
            <person name="Elnakady Y.A."/>
            <person name="Frank B."/>
            <person name="Gaigalat L."/>
            <person name="Goesmann A."/>
            <person name="Groeger C."/>
            <person name="Gross F."/>
            <person name="Jelsbak L."/>
            <person name="Jelsbak L."/>
            <person name="Kalinowski J."/>
            <person name="Kegler C."/>
            <person name="Knauber T."/>
            <person name="Konietzny S."/>
            <person name="Kopp M."/>
            <person name="Krause L."/>
            <person name="Krug D."/>
            <person name="Linke B."/>
            <person name="Mahmud T."/>
            <person name="Martinez-Arias R."/>
            <person name="McHardy A.C."/>
            <person name="Merai M."/>
            <person name="Meyer F."/>
            <person name="Mormann S."/>
            <person name="Munoz-Dorado J."/>
            <person name="Perez J."/>
            <person name="Pradella S."/>
            <person name="Rachid S."/>
            <person name="Raddatz G."/>
            <person name="Rosenau F."/>
            <person name="Rueckert C."/>
            <person name="Sasse F."/>
            <person name="Scharfe M."/>
            <person name="Schuster S.C."/>
            <person name="Suen G."/>
            <person name="Treuner-Lange A."/>
            <person name="Velicer G.J."/>
            <person name="Vorholter F.-J."/>
            <person name="Weissman K.J."/>
            <person name="Welch R.D."/>
            <person name="Wenzel S.C."/>
            <person name="Whitworth D.E."/>
            <person name="Wilhelm S."/>
            <person name="Wittmann C."/>
            <person name="Bloecker H."/>
            <person name="Puehler A."/>
            <person name="Mueller R."/>
        </authorList>
    </citation>
    <scope>NUCLEOTIDE SEQUENCE [LARGE SCALE GENOMIC DNA]</scope>
    <source>
        <strain evidence="2">So ce56</strain>
    </source>
</reference>
<dbReference type="BioCyc" id="SCEL448385:SCE_RS10795-MONOMER"/>
<gene>
    <name evidence="1" type="ordered locus">sce2098</name>
</gene>
<organism evidence="1 2">
    <name type="scientific">Sorangium cellulosum (strain So ce56)</name>
    <name type="common">Polyangium cellulosum (strain So ce56)</name>
    <dbReference type="NCBI Taxonomy" id="448385"/>
    <lineage>
        <taxon>Bacteria</taxon>
        <taxon>Pseudomonadati</taxon>
        <taxon>Myxococcota</taxon>
        <taxon>Polyangia</taxon>
        <taxon>Polyangiales</taxon>
        <taxon>Polyangiaceae</taxon>
        <taxon>Sorangium</taxon>
    </lineage>
</organism>